<organism evidence="2 3">
    <name type="scientific">Cardiocondyla obscurior</name>
    <dbReference type="NCBI Taxonomy" id="286306"/>
    <lineage>
        <taxon>Eukaryota</taxon>
        <taxon>Metazoa</taxon>
        <taxon>Ecdysozoa</taxon>
        <taxon>Arthropoda</taxon>
        <taxon>Hexapoda</taxon>
        <taxon>Insecta</taxon>
        <taxon>Pterygota</taxon>
        <taxon>Neoptera</taxon>
        <taxon>Endopterygota</taxon>
        <taxon>Hymenoptera</taxon>
        <taxon>Apocrita</taxon>
        <taxon>Aculeata</taxon>
        <taxon>Formicoidea</taxon>
        <taxon>Formicidae</taxon>
        <taxon>Myrmicinae</taxon>
        <taxon>Cardiocondyla</taxon>
    </lineage>
</organism>
<reference evidence="2 3" key="1">
    <citation type="submission" date="2023-03" db="EMBL/GenBank/DDBJ databases">
        <title>High recombination rates correlate with genetic variation in Cardiocondyla obscurior ants.</title>
        <authorList>
            <person name="Errbii M."/>
        </authorList>
    </citation>
    <scope>NUCLEOTIDE SEQUENCE [LARGE SCALE GENOMIC DNA]</scope>
    <source>
        <strain evidence="2">Alpha-2009</strain>
        <tissue evidence="2">Whole body</tissue>
    </source>
</reference>
<evidence type="ECO:0000313" key="2">
    <source>
        <dbReference type="EMBL" id="KAL0128501.1"/>
    </source>
</evidence>
<sequence length="114" mass="12445">MNESDGPTISGAHGTNKKILQICIKNTNGPFTPSFSKSFSTSGVIIPANRAGLSGQSSVLPRHSDQKDESADPSVERIHSSNQLEARGPKLQINTQYEQNNTTPFRGIRTFFRV</sequence>
<evidence type="ECO:0000313" key="3">
    <source>
        <dbReference type="Proteomes" id="UP001430953"/>
    </source>
</evidence>
<comment type="caution">
    <text evidence="2">The sequence shown here is derived from an EMBL/GenBank/DDBJ whole genome shotgun (WGS) entry which is preliminary data.</text>
</comment>
<dbReference type="Proteomes" id="UP001430953">
    <property type="component" value="Unassembled WGS sequence"/>
</dbReference>
<dbReference type="EMBL" id="JADYXP020000003">
    <property type="protein sequence ID" value="KAL0128501.1"/>
    <property type="molecule type" value="Genomic_DNA"/>
</dbReference>
<feature type="region of interest" description="Disordered" evidence="1">
    <location>
        <begin position="52"/>
        <end position="89"/>
    </location>
</feature>
<name>A0AAW2GMP8_9HYME</name>
<feature type="compositionally biased region" description="Basic and acidic residues" evidence="1">
    <location>
        <begin position="62"/>
        <end position="79"/>
    </location>
</feature>
<protein>
    <submittedName>
        <fullName evidence="2">Uncharacterized protein</fullName>
    </submittedName>
</protein>
<proteinExistence type="predicted"/>
<dbReference type="AlphaFoldDB" id="A0AAW2GMP8"/>
<keyword evidence="3" id="KW-1185">Reference proteome</keyword>
<evidence type="ECO:0000256" key="1">
    <source>
        <dbReference type="SAM" id="MobiDB-lite"/>
    </source>
</evidence>
<gene>
    <name evidence="2" type="ORF">PUN28_003670</name>
</gene>
<accession>A0AAW2GMP8</accession>